<evidence type="ECO:0000256" key="3">
    <source>
        <dbReference type="ARBA" id="ARBA00023015"/>
    </source>
</evidence>
<feature type="region of interest" description="Disordered" evidence="7">
    <location>
        <begin position="78"/>
        <end position="135"/>
    </location>
</feature>
<dbReference type="Gene3D" id="4.10.240.10">
    <property type="entry name" value="Zn(2)-C6 fungal-type DNA-binding domain"/>
    <property type="match status" value="1"/>
</dbReference>
<dbReference type="PANTHER" id="PTHR31845">
    <property type="entry name" value="FINGER DOMAIN PROTEIN, PUTATIVE-RELATED"/>
    <property type="match status" value="1"/>
</dbReference>
<keyword evidence="4" id="KW-0238">DNA-binding</keyword>
<accession>A0A2V1E5V7</accession>
<evidence type="ECO:0000256" key="2">
    <source>
        <dbReference type="ARBA" id="ARBA00022723"/>
    </source>
</evidence>
<dbReference type="InterPro" id="IPR051089">
    <property type="entry name" value="prtT"/>
</dbReference>
<keyword evidence="10" id="KW-1185">Reference proteome</keyword>
<keyword evidence="3" id="KW-0805">Transcription regulation</keyword>
<dbReference type="PANTHER" id="PTHR31845:SF21">
    <property type="entry name" value="REGULATORY PROTEIN LEU3"/>
    <property type="match status" value="1"/>
</dbReference>
<dbReference type="SUPFAM" id="SSF57701">
    <property type="entry name" value="Zn2/Cys6 DNA-binding domain"/>
    <property type="match status" value="1"/>
</dbReference>
<dbReference type="PROSITE" id="PS50048">
    <property type="entry name" value="ZN2_CY6_FUNGAL_2"/>
    <property type="match status" value="1"/>
</dbReference>
<evidence type="ECO:0000256" key="5">
    <source>
        <dbReference type="ARBA" id="ARBA00023163"/>
    </source>
</evidence>
<dbReference type="GO" id="GO:0008270">
    <property type="term" value="F:zinc ion binding"/>
    <property type="evidence" value="ECO:0007669"/>
    <property type="project" value="InterPro"/>
</dbReference>
<dbReference type="InterPro" id="IPR036864">
    <property type="entry name" value="Zn2-C6_fun-type_DNA-bd_sf"/>
</dbReference>
<keyword evidence="5" id="KW-0804">Transcription</keyword>
<dbReference type="InterPro" id="IPR007219">
    <property type="entry name" value="XnlR_reg_dom"/>
</dbReference>
<proteinExistence type="predicted"/>
<sequence length="740" mass="82424">MPETMTTPRRKACVECRQQKIRCDVEQHKTPHDPCNRCKRMGLECRILPTSTRNLRQTKAEMRRELEELRWNMRQAPASSLDGTNSAFHSPSAGTFSNPQSGDVTEASLSPAMGGTGSVNGGSAGGAGSRKGSQGQTLSRALDGYVVDAKRIDDCFALFFSQYHTLLPVLDSSMSPQSPNEFYDLSPFLFWVIIVTGSRQYHEDPSILDRISQLITPLAFSSMALRSTPIPVIQGLLILCTWRLPTNSMYKDMTHMLCGAAVHLATQIGLHVDGVGQDFARMPLKKDQEQKIFRAKIWMYCMIVSIRTSCAEGIPPLVIADTFFDGDEKEREDTLAYLPVSLQFNHKLHVILHKAMAAMARTDLKSVKCDVGILRSLIGVFDSQLLLLATTSPTKLDTFFLNCARIHILAFHFFAHPTHPGPDAESLSRLYSLCVSTLQTANLMVQQTSHAFISQSFIDRTIALAGFIILKLYRSPLAAHLNLNAGETAFSLAIQFTKATSMQNNDLASRCANILANLWGSSRVFRRKGGAVESLGLRLRTRLSMSLSFDMFWYWREEFGHMSNPYDKDEVAATSTGQTQSTTPGKFRDCLSVIAMVNVGHTDLPSEYQKEVREAQQNESSQQQLQQQPTQQQLQQQQQQLQHQQQLLQQQQQTSNPSSVPSTTSASIPNPAFMGHIPQTNAQTSAPVNFDAWDGSSEYSVPPMLDQFPDYDWAASFDFTNEWVQQPMQGIADSGGYQFG</sequence>
<feature type="region of interest" description="Disordered" evidence="7">
    <location>
        <begin position="646"/>
        <end position="679"/>
    </location>
</feature>
<protein>
    <recommendedName>
        <fullName evidence="8">Zn(2)-C6 fungal-type domain-containing protein</fullName>
    </recommendedName>
</protein>
<dbReference type="Proteomes" id="UP000244855">
    <property type="component" value="Unassembled WGS sequence"/>
</dbReference>
<dbReference type="CDD" id="cd00067">
    <property type="entry name" value="GAL4"/>
    <property type="match status" value="1"/>
</dbReference>
<dbReference type="GO" id="GO:0005634">
    <property type="term" value="C:nucleus"/>
    <property type="evidence" value="ECO:0007669"/>
    <property type="project" value="UniProtKB-SubCell"/>
</dbReference>
<keyword evidence="2" id="KW-0479">Metal-binding</keyword>
<reference evidence="9 10" key="1">
    <citation type="journal article" date="2018" name="Sci. Rep.">
        <title>Comparative genomics provides insights into the lifestyle and reveals functional heterogeneity of dark septate endophytic fungi.</title>
        <authorList>
            <person name="Knapp D.G."/>
            <person name="Nemeth J.B."/>
            <person name="Barry K."/>
            <person name="Hainaut M."/>
            <person name="Henrissat B."/>
            <person name="Johnson J."/>
            <person name="Kuo A."/>
            <person name="Lim J.H.P."/>
            <person name="Lipzen A."/>
            <person name="Nolan M."/>
            <person name="Ohm R.A."/>
            <person name="Tamas L."/>
            <person name="Grigoriev I.V."/>
            <person name="Spatafora J.W."/>
            <person name="Nagy L.G."/>
            <person name="Kovacs G.M."/>
        </authorList>
    </citation>
    <scope>NUCLEOTIDE SEQUENCE [LARGE SCALE GENOMIC DNA]</scope>
    <source>
        <strain evidence="9 10">DSE2036</strain>
    </source>
</reference>
<evidence type="ECO:0000259" key="8">
    <source>
        <dbReference type="PROSITE" id="PS50048"/>
    </source>
</evidence>
<evidence type="ECO:0000256" key="1">
    <source>
        <dbReference type="ARBA" id="ARBA00004123"/>
    </source>
</evidence>
<dbReference type="SMART" id="SM00066">
    <property type="entry name" value="GAL4"/>
    <property type="match status" value="1"/>
</dbReference>
<keyword evidence="6" id="KW-0539">Nucleus</keyword>
<dbReference type="CDD" id="cd12148">
    <property type="entry name" value="fungal_TF_MHR"/>
    <property type="match status" value="1"/>
</dbReference>
<dbReference type="InterPro" id="IPR001138">
    <property type="entry name" value="Zn2Cys6_DnaBD"/>
</dbReference>
<dbReference type="GO" id="GO:0000976">
    <property type="term" value="F:transcription cis-regulatory region binding"/>
    <property type="evidence" value="ECO:0007669"/>
    <property type="project" value="TreeGrafter"/>
</dbReference>
<evidence type="ECO:0000313" key="10">
    <source>
        <dbReference type="Proteomes" id="UP000244855"/>
    </source>
</evidence>
<evidence type="ECO:0000256" key="4">
    <source>
        <dbReference type="ARBA" id="ARBA00023125"/>
    </source>
</evidence>
<dbReference type="EMBL" id="KZ805319">
    <property type="protein sequence ID" value="PVI04715.1"/>
    <property type="molecule type" value="Genomic_DNA"/>
</dbReference>
<dbReference type="PROSITE" id="PS00463">
    <property type="entry name" value="ZN2_CY6_FUNGAL_1"/>
    <property type="match status" value="1"/>
</dbReference>
<feature type="compositionally biased region" description="Low complexity" evidence="7">
    <location>
        <begin position="646"/>
        <end position="669"/>
    </location>
</feature>
<dbReference type="Pfam" id="PF04082">
    <property type="entry name" value="Fungal_trans"/>
    <property type="match status" value="1"/>
</dbReference>
<dbReference type="GO" id="GO:0000981">
    <property type="term" value="F:DNA-binding transcription factor activity, RNA polymerase II-specific"/>
    <property type="evidence" value="ECO:0007669"/>
    <property type="project" value="InterPro"/>
</dbReference>
<evidence type="ECO:0000256" key="7">
    <source>
        <dbReference type="SAM" id="MobiDB-lite"/>
    </source>
</evidence>
<evidence type="ECO:0000256" key="6">
    <source>
        <dbReference type="ARBA" id="ARBA00023242"/>
    </source>
</evidence>
<dbReference type="STRING" id="97972.A0A2V1E5V7"/>
<comment type="subcellular location">
    <subcellularLocation>
        <location evidence="1">Nucleus</location>
    </subcellularLocation>
</comment>
<dbReference type="AlphaFoldDB" id="A0A2V1E5V7"/>
<gene>
    <name evidence="9" type="ORF">DM02DRAFT_160539</name>
</gene>
<dbReference type="OrthoDB" id="3163292at2759"/>
<feature type="compositionally biased region" description="Gly residues" evidence="7">
    <location>
        <begin position="114"/>
        <end position="129"/>
    </location>
</feature>
<name>A0A2V1E5V7_9PLEO</name>
<feature type="compositionally biased region" description="Polar residues" evidence="7">
    <location>
        <begin position="78"/>
        <end position="103"/>
    </location>
</feature>
<dbReference type="Pfam" id="PF00172">
    <property type="entry name" value="Zn_clus"/>
    <property type="match status" value="1"/>
</dbReference>
<feature type="domain" description="Zn(2)-C6 fungal-type" evidence="8">
    <location>
        <begin position="12"/>
        <end position="47"/>
    </location>
</feature>
<evidence type="ECO:0000313" key="9">
    <source>
        <dbReference type="EMBL" id="PVI04715.1"/>
    </source>
</evidence>
<feature type="region of interest" description="Disordered" evidence="7">
    <location>
        <begin position="610"/>
        <end position="630"/>
    </location>
</feature>
<organism evidence="9 10">
    <name type="scientific">Periconia macrospinosa</name>
    <dbReference type="NCBI Taxonomy" id="97972"/>
    <lineage>
        <taxon>Eukaryota</taxon>
        <taxon>Fungi</taxon>
        <taxon>Dikarya</taxon>
        <taxon>Ascomycota</taxon>
        <taxon>Pezizomycotina</taxon>
        <taxon>Dothideomycetes</taxon>
        <taxon>Pleosporomycetidae</taxon>
        <taxon>Pleosporales</taxon>
        <taxon>Massarineae</taxon>
        <taxon>Periconiaceae</taxon>
        <taxon>Periconia</taxon>
    </lineage>
</organism>